<dbReference type="InterPro" id="IPR036291">
    <property type="entry name" value="NAD(P)-bd_dom_sf"/>
</dbReference>
<dbReference type="InterPro" id="IPR003692">
    <property type="entry name" value="Hydantoinase_B"/>
</dbReference>
<name>V5F2P8_KALBG</name>
<keyword evidence="5" id="KW-1185">Reference proteome</keyword>
<feature type="domain" description="NAD-dependent epimerase/dehydratase" evidence="2">
    <location>
        <begin position="653"/>
        <end position="847"/>
    </location>
</feature>
<gene>
    <name evidence="4" type="ORF">PSEUBRA_SCAF1g00185</name>
</gene>
<feature type="region of interest" description="Disordered" evidence="1">
    <location>
        <begin position="550"/>
        <end position="578"/>
    </location>
</feature>
<feature type="domain" description="Hydantoinase B/oxoprolinase" evidence="3">
    <location>
        <begin position="12"/>
        <end position="560"/>
    </location>
</feature>
<organism evidence="4 5">
    <name type="scientific">Kalmanozyma brasiliensis (strain GHG001)</name>
    <name type="common">Yeast</name>
    <name type="synonym">Pseudozyma brasiliensis</name>
    <dbReference type="NCBI Taxonomy" id="1365824"/>
    <lineage>
        <taxon>Eukaryota</taxon>
        <taxon>Fungi</taxon>
        <taxon>Dikarya</taxon>
        <taxon>Basidiomycota</taxon>
        <taxon>Ustilaginomycotina</taxon>
        <taxon>Ustilaginomycetes</taxon>
        <taxon>Ustilaginales</taxon>
        <taxon>Ustilaginaceae</taxon>
        <taxon>Kalmanozyma</taxon>
    </lineage>
</organism>
<dbReference type="GO" id="GO:0005829">
    <property type="term" value="C:cytosol"/>
    <property type="evidence" value="ECO:0007669"/>
    <property type="project" value="TreeGrafter"/>
</dbReference>
<dbReference type="SUPFAM" id="SSF51735">
    <property type="entry name" value="NAD(P)-binding Rossmann-fold domains"/>
    <property type="match status" value="1"/>
</dbReference>
<dbReference type="OrthoDB" id="3643at2759"/>
<evidence type="ECO:0000256" key="1">
    <source>
        <dbReference type="SAM" id="MobiDB-lite"/>
    </source>
</evidence>
<dbReference type="PANTHER" id="PTHR11365">
    <property type="entry name" value="5-OXOPROLINASE RELATED"/>
    <property type="match status" value="1"/>
</dbReference>
<dbReference type="GO" id="GO:0017168">
    <property type="term" value="F:5-oxoprolinase (ATP-hydrolyzing) activity"/>
    <property type="evidence" value="ECO:0007669"/>
    <property type="project" value="TreeGrafter"/>
</dbReference>
<dbReference type="PANTHER" id="PTHR11365:SF2">
    <property type="entry name" value="5-OXOPROLINASE"/>
    <property type="match status" value="1"/>
</dbReference>
<dbReference type="STRING" id="1365824.V5F2P8"/>
<dbReference type="eggNOG" id="KOG2774">
    <property type="taxonomic scope" value="Eukaryota"/>
</dbReference>
<dbReference type="Gene3D" id="3.40.50.720">
    <property type="entry name" value="NAD(P)-binding Rossmann-like Domain"/>
    <property type="match status" value="1"/>
</dbReference>
<evidence type="ECO:0000313" key="5">
    <source>
        <dbReference type="Proteomes" id="UP000019377"/>
    </source>
</evidence>
<evidence type="ECO:0000259" key="3">
    <source>
        <dbReference type="Pfam" id="PF02538"/>
    </source>
</evidence>
<evidence type="ECO:0008006" key="6">
    <source>
        <dbReference type="Google" id="ProtNLM"/>
    </source>
</evidence>
<evidence type="ECO:0000313" key="4">
    <source>
        <dbReference type="EMBL" id="EST09714.1"/>
    </source>
</evidence>
<sequence length="984" mass="106078">MTKENQQDAGPDPILLSLFANRFMSVAESMGKSLQQTSISTNIKERLDFSCALFSPDGSLVANAPHLPVHLGSMSFAVKFQVDHLASIGEKMKRGDVIMANMPVAGGSHLPDITCITPCHAEDSDEIIFFCASRGHHADIGGITAGSMPPTSKTLFEEGARIKSFKIVSEGKFDRKGLERYMLEEPAQYPGCSGTRCFRDVESDLQAQIAANQKGINLIHMLVAEWGLEMVQRYMEYIRKNAEGAVRSLLRNVAERQGTKLHAVEYMDDGTPIELSVDIDTAKGSATFDFEGTGPEVAANFNCPRSVVSSAIIYCLRSMVSSDIPLNQGCLTPIDIRIPKGSLLDPSETAAVVGGNVLTSQRITDVVLKAFNAAAASQGDTNNLTFGLGGKDKEGNHIEGFGYYETIAGGSGAGPYWHGTSGVHTHMTNTRITDPEIMERRYPVVLREFSLRDGSGGEGEFRGGDGVVRDIEFLSPGIQVSILSERRVFQPYGLEGGESAKKGMNLWIKRRRQEDGDVREGEKEEEAAPRIINLSGKNTTPMGRGDRIVIQTPGGGGWGSKAKDGKKPDGDKAPINERNASGRMAPLLNDASTESGVIAKSEDDVDASFVALDRTTNNTSDLDDRFVVNSSLSYCDDEILSLLGKPTTMATTILITGAGGFLGSLLADTLVRLQPEQTFQFILVDVSTPPAPKTAGVQSHCLAADLTTPAGVYSIFRTPLGLPSVIYSLHGIMSKGAEDNWDLGFRVNFVSTQSLLDAARALVPGVKFIFASSVGVFGGKLPEVVTPDTYPRPESNYGTAKVMCEYLVTEYSRKGFVDGRAVRLPTITVRPGAPAAATTAFVSGIIREPLQGLEATCPIGQNADDPVLASTELWISSPSMVLQNLAIAKDIPADSFPKYSRAVNLPGFTVSVNDQVEALRKVAGDEAVKLIKFEKDEVCERLVKTFPARFDNSFALGIGFKVDEGGFEANVREFQEYLAAQKKQ</sequence>
<proteinExistence type="predicted"/>
<accession>V5F2P8</accession>
<dbReference type="Gene3D" id="3.90.25.10">
    <property type="entry name" value="UDP-galactose 4-epimerase, domain 1"/>
    <property type="match status" value="1"/>
</dbReference>
<dbReference type="Pfam" id="PF01370">
    <property type="entry name" value="Epimerase"/>
    <property type="match status" value="1"/>
</dbReference>
<dbReference type="EMBL" id="KI545851">
    <property type="protein sequence ID" value="EST09714.1"/>
    <property type="molecule type" value="Genomic_DNA"/>
</dbReference>
<protein>
    <recommendedName>
        <fullName evidence="6">Oxoprolinase</fullName>
    </recommendedName>
</protein>
<dbReference type="AlphaFoldDB" id="V5F2P8"/>
<evidence type="ECO:0000259" key="2">
    <source>
        <dbReference type="Pfam" id="PF01370"/>
    </source>
</evidence>
<dbReference type="InterPro" id="IPR045079">
    <property type="entry name" value="Oxoprolinase-like"/>
</dbReference>
<dbReference type="Pfam" id="PF02538">
    <property type="entry name" value="Hydantoinase_B"/>
    <property type="match status" value="1"/>
</dbReference>
<feature type="compositionally biased region" description="Basic and acidic residues" evidence="1">
    <location>
        <begin position="561"/>
        <end position="575"/>
    </location>
</feature>
<dbReference type="InterPro" id="IPR001509">
    <property type="entry name" value="Epimerase_deHydtase"/>
</dbReference>
<dbReference type="HOGENOM" id="CLU_302877_0_0_1"/>
<reference evidence="5" key="1">
    <citation type="journal article" date="2013" name="Genome Announc.">
        <title>Draft genome sequence of Pseudozyma brasiliensis sp. nov. strain GHG001, a high producer of endo-1,4-xylanase isolated from an insect pest of sugarcane.</title>
        <authorList>
            <person name="Oliveira J.V.D.C."/>
            <person name="dos Santos R.A.C."/>
            <person name="Borges T.A."/>
            <person name="Riano-Pachon D.M."/>
            <person name="Goldman G.H."/>
        </authorList>
    </citation>
    <scope>NUCLEOTIDE SEQUENCE [LARGE SCALE GENOMIC DNA]</scope>
    <source>
        <strain evidence="5">GHG001</strain>
    </source>
</reference>
<dbReference type="Proteomes" id="UP000019377">
    <property type="component" value="Unassembled WGS sequence"/>
</dbReference>
<dbReference type="eggNOG" id="KOG1939">
    <property type="taxonomic scope" value="Eukaryota"/>
</dbReference>
<dbReference type="GO" id="GO:0006749">
    <property type="term" value="P:glutathione metabolic process"/>
    <property type="evidence" value="ECO:0007669"/>
    <property type="project" value="TreeGrafter"/>
</dbReference>